<dbReference type="EMBL" id="JJMT01000036">
    <property type="protein sequence ID" value="KEO42977.1"/>
    <property type="molecule type" value="Genomic_DNA"/>
</dbReference>
<proteinExistence type="predicted"/>
<dbReference type="AlphaFoldDB" id="A0A074JBX4"/>
<organism evidence="1 2">
    <name type="scientific">Streptococcus salivarius</name>
    <dbReference type="NCBI Taxonomy" id="1304"/>
    <lineage>
        <taxon>Bacteria</taxon>
        <taxon>Bacillati</taxon>
        <taxon>Bacillota</taxon>
        <taxon>Bacilli</taxon>
        <taxon>Lactobacillales</taxon>
        <taxon>Streptococcaceae</taxon>
        <taxon>Streptococcus</taxon>
    </lineage>
</organism>
<sequence length="175" mass="20151">MTYSKEIKKLYSQLLGKSLKTKMNELGIYNNQIASDNSEDDFDFISESAIGEILKGRRNLTKKSFEAFQSTLNYKTPREVFFPSSEFELQLIETIISTILTTSCFKQTLLREAICKKLDENLEQQNISDFVNAHQKILLNSLAQFFPASPKEKTSFQIAERLTEWLTELVCIVTQ</sequence>
<evidence type="ECO:0000313" key="1">
    <source>
        <dbReference type="EMBL" id="KEO42977.1"/>
    </source>
</evidence>
<dbReference type="Proteomes" id="UP000027855">
    <property type="component" value="Unassembled WGS sequence"/>
</dbReference>
<name>A0A074JBX4_STRSL</name>
<gene>
    <name evidence="1" type="ORF">DL07_07945</name>
</gene>
<dbReference type="RefSeq" id="WP_037604067.1">
    <property type="nucleotide sequence ID" value="NZ_JADPCF010000002.1"/>
</dbReference>
<evidence type="ECO:0000313" key="2">
    <source>
        <dbReference type="Proteomes" id="UP000027855"/>
    </source>
</evidence>
<protein>
    <submittedName>
        <fullName evidence="1">Uncharacterized protein</fullName>
    </submittedName>
</protein>
<comment type="caution">
    <text evidence="1">The sequence shown here is derived from an EMBL/GenBank/DDBJ whole genome shotgun (WGS) entry which is preliminary data.</text>
</comment>
<reference evidence="1 2" key="1">
    <citation type="submission" date="2014-04" db="EMBL/GenBank/DDBJ databases">
        <title>Variable characteristics of bacteriocin-producing Streptococcus salivarius strains isolated from Malaysian subjects.</title>
        <authorList>
            <person name="Philip K."/>
            <person name="Barbour A."/>
        </authorList>
    </citation>
    <scope>NUCLEOTIDE SEQUENCE [LARGE SCALE GENOMIC DNA]</scope>
    <source>
        <strain evidence="1 2">NU10</strain>
    </source>
</reference>
<accession>A0A074JBX4</accession>